<evidence type="ECO:0000313" key="2">
    <source>
        <dbReference type="Proteomes" id="UP000789525"/>
    </source>
</evidence>
<accession>A0ACA9KMF7</accession>
<proteinExistence type="predicted"/>
<protein>
    <submittedName>
        <fullName evidence="1">11994_t:CDS:1</fullName>
    </submittedName>
</protein>
<sequence length="301" mass="33928">MSEEEEGPKNPEERIEDILAFFGKDRKGGGDKPLKLGGMKANKTTESNQQQEDLLEESLQELKKALEEERSTSSPPVNKVLVTVIRGNNFHNMGHSINGQHWLYLEEALFLLERGALTAEFQGVPVSIQQAYMLMMRDSELTLEKYQVYAYLKRIGYTVMRPSLTAISQDPSSSSQDQVFDKLRIIQRFDDTDPDLTPTTHGLDDEDGYKVDFYVYKKSPDQKFKKKSPGEPLFRVVVASANVQRPPSLQSLDRLLKEGGGNDGGSCSSILFSIIDGANVTFLEFKDVMFTKIKVDVMEKN</sequence>
<name>A0ACA9KMF7_9GLOM</name>
<comment type="caution">
    <text evidence="1">The sequence shown here is derived from an EMBL/GenBank/DDBJ whole genome shotgun (WGS) entry which is preliminary data.</text>
</comment>
<reference evidence="1" key="1">
    <citation type="submission" date="2021-06" db="EMBL/GenBank/DDBJ databases">
        <authorList>
            <person name="Kallberg Y."/>
            <person name="Tangrot J."/>
            <person name="Rosling A."/>
        </authorList>
    </citation>
    <scope>NUCLEOTIDE SEQUENCE</scope>
    <source>
        <strain evidence="1">CL356</strain>
    </source>
</reference>
<dbReference type="EMBL" id="CAJVPT010002498">
    <property type="protein sequence ID" value="CAG8482156.1"/>
    <property type="molecule type" value="Genomic_DNA"/>
</dbReference>
<dbReference type="Proteomes" id="UP000789525">
    <property type="component" value="Unassembled WGS sequence"/>
</dbReference>
<evidence type="ECO:0000313" key="1">
    <source>
        <dbReference type="EMBL" id="CAG8482156.1"/>
    </source>
</evidence>
<organism evidence="1 2">
    <name type="scientific">Acaulospora colombiana</name>
    <dbReference type="NCBI Taxonomy" id="27376"/>
    <lineage>
        <taxon>Eukaryota</taxon>
        <taxon>Fungi</taxon>
        <taxon>Fungi incertae sedis</taxon>
        <taxon>Mucoromycota</taxon>
        <taxon>Glomeromycotina</taxon>
        <taxon>Glomeromycetes</taxon>
        <taxon>Diversisporales</taxon>
        <taxon>Acaulosporaceae</taxon>
        <taxon>Acaulospora</taxon>
    </lineage>
</organism>
<gene>
    <name evidence="1" type="ORF">ACOLOM_LOCUS2027</name>
</gene>
<keyword evidence="2" id="KW-1185">Reference proteome</keyword>